<feature type="chain" id="PRO_5027835397" evidence="2">
    <location>
        <begin position="16"/>
        <end position="199"/>
    </location>
</feature>
<feature type="coiled-coil region" evidence="1">
    <location>
        <begin position="32"/>
        <end position="101"/>
    </location>
</feature>
<reference evidence="4" key="1">
    <citation type="submission" date="2025-08" db="UniProtKB">
        <authorList>
            <consortium name="RefSeq"/>
        </authorList>
    </citation>
    <scope>IDENTIFICATION</scope>
    <source>
        <strain evidence="4">Airmid</strain>
    </source>
</reference>
<organism evidence="3 4">
    <name type="scientific">Dermatophagoides pteronyssinus</name>
    <name type="common">European house dust mite</name>
    <dbReference type="NCBI Taxonomy" id="6956"/>
    <lineage>
        <taxon>Eukaryota</taxon>
        <taxon>Metazoa</taxon>
        <taxon>Ecdysozoa</taxon>
        <taxon>Arthropoda</taxon>
        <taxon>Chelicerata</taxon>
        <taxon>Arachnida</taxon>
        <taxon>Acari</taxon>
        <taxon>Acariformes</taxon>
        <taxon>Sarcoptiformes</taxon>
        <taxon>Astigmata</taxon>
        <taxon>Psoroptidia</taxon>
        <taxon>Analgoidea</taxon>
        <taxon>Pyroglyphidae</taxon>
        <taxon>Dermatophagoidinae</taxon>
        <taxon>Dermatophagoides</taxon>
    </lineage>
</organism>
<dbReference type="AlphaFoldDB" id="A0A6P6Y6U9"/>
<feature type="signal peptide" evidence="2">
    <location>
        <begin position="1"/>
        <end position="15"/>
    </location>
</feature>
<name>A0A6P6Y6U9_DERPT</name>
<dbReference type="OrthoDB" id="10353005at2759"/>
<evidence type="ECO:0000313" key="4">
    <source>
        <dbReference type="RefSeq" id="XP_027201147.1"/>
    </source>
</evidence>
<keyword evidence="3" id="KW-1185">Reference proteome</keyword>
<gene>
    <name evidence="4" type="primary">LOC113795120</name>
</gene>
<accession>A0A6P6Y6U9</accession>
<evidence type="ECO:0000256" key="1">
    <source>
        <dbReference type="SAM" id="Coils"/>
    </source>
</evidence>
<dbReference type="Proteomes" id="UP000515146">
    <property type="component" value="Unplaced"/>
</dbReference>
<dbReference type="InParanoid" id="A0A6P6Y6U9"/>
<proteinExistence type="predicted"/>
<protein>
    <submittedName>
        <fullName evidence="4">Uncharacterized protein LOC113795120</fullName>
    </submittedName>
</protein>
<dbReference type="KEGG" id="dpte:113795120"/>
<dbReference type="RefSeq" id="XP_027201147.1">
    <property type="nucleotide sequence ID" value="XM_027345346.1"/>
</dbReference>
<keyword evidence="2" id="KW-0732">Signal</keyword>
<sequence>MKLFLFFLFIGTTLAYPISQDHRDNEMAETLINRARSLVEKAKHVIDENEQQHEDLLSSIKNLKDQVKTLSDEFERKYQGLDLTKNEIHTMSEDLLHLENRLTEEFIIFYDHIEHDDDDDNNVDHLIKRAEDLIKKAHDEIRQYNPDYRTRAVVQFEIAAVMKLVEVIRHGDEEQRHKYIPQLKSQLRSLEIVLEKIRK</sequence>
<keyword evidence="1" id="KW-0175">Coiled coil</keyword>
<evidence type="ECO:0000256" key="2">
    <source>
        <dbReference type="SAM" id="SignalP"/>
    </source>
</evidence>
<evidence type="ECO:0000313" key="3">
    <source>
        <dbReference type="Proteomes" id="UP000515146"/>
    </source>
</evidence>